<dbReference type="EMBL" id="GBRH01190269">
    <property type="protein sequence ID" value="JAE07627.1"/>
    <property type="molecule type" value="Transcribed_RNA"/>
</dbReference>
<protein>
    <submittedName>
        <fullName evidence="1">Uncharacterized protein</fullName>
    </submittedName>
</protein>
<accession>A0A0A9F5P2</accession>
<reference evidence="1" key="2">
    <citation type="journal article" date="2015" name="Data Brief">
        <title>Shoot transcriptome of the giant reed, Arundo donax.</title>
        <authorList>
            <person name="Barrero R.A."/>
            <person name="Guerrero F.D."/>
            <person name="Moolhuijzen P."/>
            <person name="Goolsby J.A."/>
            <person name="Tidwell J."/>
            <person name="Bellgard S.E."/>
            <person name="Bellgard M.I."/>
        </authorList>
    </citation>
    <scope>NUCLEOTIDE SEQUENCE</scope>
    <source>
        <tissue evidence="1">Shoot tissue taken approximately 20 cm above the soil surface</tissue>
    </source>
</reference>
<dbReference type="AlphaFoldDB" id="A0A0A9F5P2"/>
<organism evidence="1">
    <name type="scientific">Arundo donax</name>
    <name type="common">Giant reed</name>
    <name type="synonym">Donax arundinaceus</name>
    <dbReference type="NCBI Taxonomy" id="35708"/>
    <lineage>
        <taxon>Eukaryota</taxon>
        <taxon>Viridiplantae</taxon>
        <taxon>Streptophyta</taxon>
        <taxon>Embryophyta</taxon>
        <taxon>Tracheophyta</taxon>
        <taxon>Spermatophyta</taxon>
        <taxon>Magnoliopsida</taxon>
        <taxon>Liliopsida</taxon>
        <taxon>Poales</taxon>
        <taxon>Poaceae</taxon>
        <taxon>PACMAD clade</taxon>
        <taxon>Arundinoideae</taxon>
        <taxon>Arundineae</taxon>
        <taxon>Arundo</taxon>
    </lineage>
</organism>
<proteinExistence type="predicted"/>
<name>A0A0A9F5P2_ARUDO</name>
<sequence>MEMHLSYVLTGVDVMHRPAAAAVKPSGRTATTATTSSNPRTARFVWHRISRIAAPVVSHGEWCARRS</sequence>
<reference evidence="1" key="1">
    <citation type="submission" date="2014-09" db="EMBL/GenBank/DDBJ databases">
        <authorList>
            <person name="Magalhaes I.L.F."/>
            <person name="Oliveira U."/>
            <person name="Santos F.R."/>
            <person name="Vidigal T.H.D.A."/>
            <person name="Brescovit A.D."/>
            <person name="Santos A.J."/>
        </authorList>
    </citation>
    <scope>NUCLEOTIDE SEQUENCE</scope>
    <source>
        <tissue evidence="1">Shoot tissue taken approximately 20 cm above the soil surface</tissue>
    </source>
</reference>
<evidence type="ECO:0000313" key="1">
    <source>
        <dbReference type="EMBL" id="JAE07627.1"/>
    </source>
</evidence>